<dbReference type="GeneTree" id="ENSGT00530000063808"/>
<dbReference type="CDD" id="cd09803">
    <property type="entry name" value="UBAN"/>
    <property type="match status" value="1"/>
</dbReference>
<dbReference type="InterPro" id="IPR032419">
    <property type="entry name" value="CC2-LZ_dom"/>
</dbReference>
<name>A0A8C1CYP8_CYPCA</name>
<evidence type="ECO:0000256" key="6">
    <source>
        <dbReference type="ARBA" id="ARBA00022753"/>
    </source>
</evidence>
<evidence type="ECO:0000256" key="11">
    <source>
        <dbReference type="ARBA" id="ARBA00023329"/>
    </source>
</evidence>
<feature type="domain" description="CCHC NOA-type" evidence="16">
    <location>
        <begin position="485"/>
        <end position="515"/>
    </location>
</feature>
<dbReference type="GO" id="GO:0005794">
    <property type="term" value="C:Golgi apparatus"/>
    <property type="evidence" value="ECO:0007669"/>
    <property type="project" value="UniProtKB-SubCell"/>
</dbReference>
<feature type="coiled-coil region" evidence="14">
    <location>
        <begin position="26"/>
        <end position="142"/>
    </location>
</feature>
<keyword evidence="18" id="KW-1185">Reference proteome</keyword>
<dbReference type="Pfam" id="PF11577">
    <property type="entry name" value="NEMO"/>
    <property type="match status" value="1"/>
</dbReference>
<evidence type="ECO:0000256" key="8">
    <source>
        <dbReference type="ARBA" id="ARBA00022833"/>
    </source>
</evidence>
<dbReference type="InterPro" id="IPR034735">
    <property type="entry name" value="NEMO_ZF"/>
</dbReference>
<keyword evidence="4 13" id="KW-0963">Cytoplasm</keyword>
<feature type="coiled-coil region" evidence="14">
    <location>
        <begin position="187"/>
        <end position="392"/>
    </location>
</feature>
<dbReference type="GO" id="GO:0008270">
    <property type="term" value="F:zinc ion binding"/>
    <property type="evidence" value="ECO:0007669"/>
    <property type="project" value="UniProtKB-KW"/>
</dbReference>
<evidence type="ECO:0000256" key="7">
    <source>
        <dbReference type="ARBA" id="ARBA00022771"/>
    </source>
</evidence>
<dbReference type="InterPro" id="IPR051301">
    <property type="entry name" value="Optineurin/NFkB_EssMod"/>
</dbReference>
<dbReference type="FunFam" id="1.20.5.390:FF:000002">
    <property type="entry name" value="NF-kappa-B essential modulator isoform X1"/>
    <property type="match status" value="1"/>
</dbReference>
<evidence type="ECO:0000256" key="12">
    <source>
        <dbReference type="PROSITE-ProRule" id="PRU01142"/>
    </source>
</evidence>
<keyword evidence="9 13" id="KW-0333">Golgi apparatus</keyword>
<dbReference type="GO" id="GO:0070530">
    <property type="term" value="F:K63-linked polyubiquitin modification-dependent protein binding"/>
    <property type="evidence" value="ECO:0007669"/>
    <property type="project" value="InterPro"/>
</dbReference>
<keyword evidence="5 13" id="KW-0479">Metal-binding</keyword>
<reference evidence="17" key="2">
    <citation type="submission" date="2025-09" db="UniProtKB">
        <authorList>
            <consortium name="Ensembl"/>
        </authorList>
    </citation>
    <scope>IDENTIFICATION</scope>
</reference>
<dbReference type="PANTHER" id="PTHR31553">
    <property type="entry name" value="NF-KAPPA-B ESSENTIAL MODULATOR"/>
    <property type="match status" value="1"/>
</dbReference>
<evidence type="ECO:0000256" key="14">
    <source>
        <dbReference type="SAM" id="Coils"/>
    </source>
</evidence>
<evidence type="ECO:0000256" key="2">
    <source>
        <dbReference type="ARBA" id="ARBA00004601"/>
    </source>
</evidence>
<dbReference type="InterPro" id="IPR021063">
    <property type="entry name" value="NEMO_N"/>
</dbReference>
<evidence type="ECO:0000256" key="9">
    <source>
        <dbReference type="ARBA" id="ARBA00023034"/>
    </source>
</evidence>
<dbReference type="AlphaFoldDB" id="A0A8C1CYP8"/>
<accession>A0A8C1CYP8</accession>
<comment type="subcellular location">
    <subcellularLocation>
        <location evidence="13">Cytoplasm</location>
        <location evidence="13">Perinuclear region</location>
    </subcellularLocation>
    <subcellularLocation>
        <location evidence="13">Golgi apparatus</location>
    </subcellularLocation>
    <subcellularLocation>
        <location evidence="2 13">Golgi apparatus</location>
        <location evidence="2 13">trans-Golgi network</location>
    </subcellularLocation>
    <subcellularLocation>
        <location evidence="1 13">Cytoplasmic vesicle</location>
        <location evidence="1 13">Autophagosome</location>
    </subcellularLocation>
    <subcellularLocation>
        <location evidence="13">Cytoplasmic vesicle</location>
    </subcellularLocation>
    <subcellularLocation>
        <location evidence="13">Recycling endosome</location>
    </subcellularLocation>
</comment>
<dbReference type="GO" id="GO:0005634">
    <property type="term" value="C:nucleus"/>
    <property type="evidence" value="ECO:0007669"/>
    <property type="project" value="TreeGrafter"/>
</dbReference>
<evidence type="ECO:0000313" key="18">
    <source>
        <dbReference type="Proteomes" id="UP001108240"/>
    </source>
</evidence>
<evidence type="ECO:0000259" key="16">
    <source>
        <dbReference type="PROSITE" id="PS51801"/>
    </source>
</evidence>
<evidence type="ECO:0000313" key="17">
    <source>
        <dbReference type="Ensembl" id="ENSCCRP00000054980.2"/>
    </source>
</evidence>
<feature type="region of interest" description="Disordered" evidence="15">
    <location>
        <begin position="450"/>
        <end position="484"/>
    </location>
</feature>
<dbReference type="Gene3D" id="1.20.5.390">
    <property type="entry name" value="L1 transposable element, trimerization domain"/>
    <property type="match status" value="2"/>
</dbReference>
<proteinExistence type="predicted"/>
<reference evidence="17" key="1">
    <citation type="submission" date="2025-08" db="UniProtKB">
        <authorList>
            <consortium name="Ensembl"/>
        </authorList>
    </citation>
    <scope>IDENTIFICATION</scope>
</reference>
<dbReference type="FunFam" id="1.20.5.390:FF:000010">
    <property type="entry name" value="Optineurin"/>
    <property type="match status" value="1"/>
</dbReference>
<dbReference type="GO" id="GO:0034067">
    <property type="term" value="P:protein localization to Golgi apparatus"/>
    <property type="evidence" value="ECO:0007669"/>
    <property type="project" value="TreeGrafter"/>
</dbReference>
<dbReference type="Proteomes" id="UP001108240">
    <property type="component" value="Unplaced"/>
</dbReference>
<evidence type="ECO:0000256" key="5">
    <source>
        <dbReference type="ARBA" id="ARBA00022723"/>
    </source>
</evidence>
<feature type="region of interest" description="Disordered" evidence="15">
    <location>
        <begin position="1"/>
        <end position="24"/>
    </location>
</feature>
<dbReference type="Pfam" id="PF16516">
    <property type="entry name" value="CC2-LZ"/>
    <property type="match status" value="1"/>
</dbReference>
<dbReference type="Gene3D" id="1.20.5.990">
    <property type="entry name" value="Nemo cc2-lz domain - 1d5 darpin complex"/>
    <property type="match status" value="1"/>
</dbReference>
<evidence type="ECO:0000256" key="13">
    <source>
        <dbReference type="RuleBase" id="RU367122"/>
    </source>
</evidence>
<evidence type="ECO:0000256" key="15">
    <source>
        <dbReference type="SAM" id="MobiDB-lite"/>
    </source>
</evidence>
<keyword evidence="10 14" id="KW-0175">Coiled coil</keyword>
<dbReference type="PROSITE" id="PS51801">
    <property type="entry name" value="ZF_CCHC_NOA"/>
    <property type="match status" value="1"/>
</dbReference>
<dbReference type="Ensembl" id="ENSCCRT00000059591.2">
    <property type="protein sequence ID" value="ENSCCRP00000054980.2"/>
    <property type="gene ID" value="ENSCCRG00000029405.2"/>
</dbReference>
<keyword evidence="11 13" id="KW-0968">Cytoplasmic vesicle</keyword>
<dbReference type="GO" id="GO:0043122">
    <property type="term" value="P:regulation of canonical NF-kappaB signal transduction"/>
    <property type="evidence" value="ECO:0007669"/>
    <property type="project" value="TreeGrafter"/>
</dbReference>
<evidence type="ECO:0000256" key="4">
    <source>
        <dbReference type="ARBA" id="ARBA00022490"/>
    </source>
</evidence>
<dbReference type="GO" id="GO:0048471">
    <property type="term" value="C:perinuclear region of cytoplasm"/>
    <property type="evidence" value="ECO:0007669"/>
    <property type="project" value="UniProtKB-SubCell"/>
</dbReference>
<dbReference type="PANTHER" id="PTHR31553:SF2">
    <property type="entry name" value="OPTINEURIN"/>
    <property type="match status" value="1"/>
</dbReference>
<evidence type="ECO:0000256" key="1">
    <source>
        <dbReference type="ARBA" id="ARBA00004419"/>
    </source>
</evidence>
<evidence type="ECO:0000256" key="3">
    <source>
        <dbReference type="ARBA" id="ARBA00018548"/>
    </source>
</evidence>
<dbReference type="GO" id="GO:0090161">
    <property type="term" value="P:Golgi ribbon formation"/>
    <property type="evidence" value="ECO:0007669"/>
    <property type="project" value="TreeGrafter"/>
</dbReference>
<comment type="function">
    <text evidence="13">May act by regulating membrane trafficking and cellular morphogenesis.</text>
</comment>
<keyword evidence="6 13" id="KW-0967">Endosome</keyword>
<organism evidence="17 18">
    <name type="scientific">Cyprinus carpio carpio</name>
    <dbReference type="NCBI Taxonomy" id="630221"/>
    <lineage>
        <taxon>Eukaryota</taxon>
        <taxon>Metazoa</taxon>
        <taxon>Chordata</taxon>
        <taxon>Craniata</taxon>
        <taxon>Vertebrata</taxon>
        <taxon>Euteleostomi</taxon>
        <taxon>Actinopterygii</taxon>
        <taxon>Neopterygii</taxon>
        <taxon>Teleostei</taxon>
        <taxon>Ostariophysi</taxon>
        <taxon>Cypriniformes</taxon>
        <taxon>Cyprinidae</taxon>
        <taxon>Cyprininae</taxon>
        <taxon>Cyprinus</taxon>
    </lineage>
</organism>
<keyword evidence="7 12" id="KW-0863">Zinc-finger</keyword>
<protein>
    <recommendedName>
        <fullName evidence="3 13">Optineurin</fullName>
    </recommendedName>
</protein>
<dbReference type="GO" id="GO:0005776">
    <property type="term" value="C:autophagosome"/>
    <property type="evidence" value="ECO:0007669"/>
    <property type="project" value="UniProtKB-SubCell"/>
</dbReference>
<dbReference type="GO" id="GO:0055037">
    <property type="term" value="C:recycling endosome"/>
    <property type="evidence" value="ECO:0007669"/>
    <property type="project" value="UniProtKB-SubCell"/>
</dbReference>
<evidence type="ECO:0000256" key="10">
    <source>
        <dbReference type="ARBA" id="ARBA00023054"/>
    </source>
</evidence>
<dbReference type="Pfam" id="PF18414">
    <property type="entry name" value="zf_C2H2_10"/>
    <property type="match status" value="1"/>
</dbReference>
<keyword evidence="8 13" id="KW-0862">Zinc</keyword>
<sequence length="515" mass="59370">MASGSSMMNGDISHPRGSGPENLGSLEETLQQMNTLIKENRELKEALKQTNLSMKERFEGLSAWKEKQKEERDFLEQRLEEAKTRLNAMDVENEALKKRVEEREKSGAECLHTELEALRGQIARLQAEKNDLVALNSELQLKMGQGSPRDSFIEIRIAVSMHTKYVCVRRPKAESEEQTVRQLLHSLRAETDEKERLQLTLQEARGRINELENRLEHAESSTQTSLPSTTEINSSAEVKNLEDQLLKLCSELKQAQVKLDEAENMKRNLQDRCKDLEQDLGTLRIQLGEKQKAQAENDSLRVQMESLQAAVKLEQKKTQDEKNNLNQLKDAYTKLFEDYNELQEEKKKREGCVSREEYDDLQTRFATAEKALADKQQRIDEMKMEIFQKEKELETISVFQAQAEIYSSDFYAERAAREKIHEEKERLATQLEYVKKQNTQLQEEMESLGRHSMSEMQRRHVSRGANPQGPPSPHHLQGGIGDWQQQNIPDHACPKCGEVLPDLDSLQIHIMDCII</sequence>